<name>A0A9N8EDU5_9STRA</name>
<dbReference type="Proteomes" id="UP001153069">
    <property type="component" value="Unassembled WGS sequence"/>
</dbReference>
<reference evidence="2" key="1">
    <citation type="submission" date="2020-06" db="EMBL/GenBank/DDBJ databases">
        <authorList>
            <consortium name="Plant Systems Biology data submission"/>
        </authorList>
    </citation>
    <scope>NUCLEOTIDE SEQUENCE</scope>
    <source>
        <strain evidence="2">D6</strain>
    </source>
</reference>
<evidence type="ECO:0000313" key="3">
    <source>
        <dbReference type="Proteomes" id="UP001153069"/>
    </source>
</evidence>
<feature type="region of interest" description="Disordered" evidence="1">
    <location>
        <begin position="1"/>
        <end position="199"/>
    </location>
</feature>
<proteinExistence type="predicted"/>
<dbReference type="AlphaFoldDB" id="A0A9N8EDU5"/>
<evidence type="ECO:0000256" key="1">
    <source>
        <dbReference type="SAM" id="MobiDB-lite"/>
    </source>
</evidence>
<comment type="caution">
    <text evidence="2">The sequence shown here is derived from an EMBL/GenBank/DDBJ whole genome shotgun (WGS) entry which is preliminary data.</text>
</comment>
<feature type="compositionally biased region" description="Basic and acidic residues" evidence="1">
    <location>
        <begin position="78"/>
        <end position="90"/>
    </location>
</feature>
<feature type="region of interest" description="Disordered" evidence="1">
    <location>
        <begin position="251"/>
        <end position="301"/>
    </location>
</feature>
<feature type="compositionally biased region" description="Basic and acidic residues" evidence="1">
    <location>
        <begin position="288"/>
        <end position="301"/>
    </location>
</feature>
<feature type="compositionally biased region" description="Polar residues" evidence="1">
    <location>
        <begin position="40"/>
        <end position="53"/>
    </location>
</feature>
<feature type="compositionally biased region" description="Basic and acidic residues" evidence="1">
    <location>
        <begin position="251"/>
        <end position="272"/>
    </location>
</feature>
<protein>
    <submittedName>
        <fullName evidence="2">Uncharacterized protein</fullName>
    </submittedName>
</protein>
<gene>
    <name evidence="2" type="ORF">SEMRO_800_G204220.1</name>
</gene>
<organism evidence="2 3">
    <name type="scientific">Seminavis robusta</name>
    <dbReference type="NCBI Taxonomy" id="568900"/>
    <lineage>
        <taxon>Eukaryota</taxon>
        <taxon>Sar</taxon>
        <taxon>Stramenopiles</taxon>
        <taxon>Ochrophyta</taxon>
        <taxon>Bacillariophyta</taxon>
        <taxon>Bacillariophyceae</taxon>
        <taxon>Bacillariophycidae</taxon>
        <taxon>Naviculales</taxon>
        <taxon>Naviculaceae</taxon>
        <taxon>Seminavis</taxon>
    </lineage>
</organism>
<keyword evidence="3" id="KW-1185">Reference proteome</keyword>
<feature type="compositionally biased region" description="Polar residues" evidence="1">
    <location>
        <begin position="278"/>
        <end position="287"/>
    </location>
</feature>
<feature type="compositionally biased region" description="Basic residues" evidence="1">
    <location>
        <begin position="1"/>
        <end position="12"/>
    </location>
</feature>
<evidence type="ECO:0000313" key="2">
    <source>
        <dbReference type="EMBL" id="CAB9516680.1"/>
    </source>
</evidence>
<feature type="compositionally biased region" description="Low complexity" evidence="1">
    <location>
        <begin position="143"/>
        <end position="154"/>
    </location>
</feature>
<accession>A0A9N8EDU5</accession>
<sequence length="393" mass="45023">MDSKKSKKHTRRNSFDISGHNPEKQEQPWMMNASLKPAKSTRQVSDTTSTTSPKIVRSPRKTPNKYASKSASADVLMGDEKPEWMKSAEKLRKKKKPVINHEANNPAAPPAEDLPEWMTQRSKIQQQQQQKTSSPDEKSLRGSTNSIASTTSTANEDEQQQPAWMIQRSKIKQKTDLTPPPSPTRKTNNAGDNKPDWMKHHLVPEPRISIDDLKTSIVQEKLELREPIRQASIRLTKEELTDNVVKQKLEKRPSIVDHRKSQVKPEEMEWMKKKLKKSTATSQPETSSLKKEPADDKKPEWMKHRDKLIPRVSAQELQKSVVQEKLHSRGPIRESSLRNICKAELTDNKVMTKLAQRPAVYSTIKSIIQTENMEWMKYGIRAQERATTPDDHG</sequence>
<dbReference type="EMBL" id="CAICTM010000799">
    <property type="protein sequence ID" value="CAB9516680.1"/>
    <property type="molecule type" value="Genomic_DNA"/>
</dbReference>